<name>A0A9Q8SYK1_9PEZI</name>
<accession>A0A9Q8SYK1</accession>
<dbReference type="GO" id="GO:0016491">
    <property type="term" value="F:oxidoreductase activity"/>
    <property type="evidence" value="ECO:0007669"/>
    <property type="project" value="InterPro"/>
</dbReference>
<dbReference type="PANTHER" id="PTHR13887">
    <property type="entry name" value="GLUTATHIONE S-TRANSFERASE KAPPA"/>
    <property type="match status" value="1"/>
</dbReference>
<dbReference type="Gene3D" id="3.40.30.10">
    <property type="entry name" value="Glutaredoxin"/>
    <property type="match status" value="1"/>
</dbReference>
<dbReference type="CDD" id="cd03024">
    <property type="entry name" value="DsbA_FrnE"/>
    <property type="match status" value="1"/>
</dbReference>
<reference evidence="2" key="1">
    <citation type="journal article" date="2021" name="Mol. Plant Microbe Interact.">
        <title>Complete Genome Sequence of the Plant-Pathogenic Fungus Colletotrichum lupini.</title>
        <authorList>
            <person name="Baroncelli R."/>
            <person name="Pensec F."/>
            <person name="Da Lio D."/>
            <person name="Boufleur T."/>
            <person name="Vicente I."/>
            <person name="Sarrocco S."/>
            <person name="Picot A."/>
            <person name="Baraldi E."/>
            <person name="Sukno S."/>
            <person name="Thon M."/>
            <person name="Le Floch G."/>
        </authorList>
    </citation>
    <scope>NUCLEOTIDE SEQUENCE</scope>
    <source>
        <strain evidence="2">IMI 504893</strain>
    </source>
</reference>
<dbReference type="SUPFAM" id="SSF52833">
    <property type="entry name" value="Thioredoxin-like"/>
    <property type="match status" value="1"/>
</dbReference>
<evidence type="ECO:0000259" key="1">
    <source>
        <dbReference type="Pfam" id="PF01323"/>
    </source>
</evidence>
<feature type="domain" description="DSBA-like thioredoxin" evidence="1">
    <location>
        <begin position="54"/>
        <end position="269"/>
    </location>
</feature>
<dbReference type="InterPro" id="IPR036249">
    <property type="entry name" value="Thioredoxin-like_sf"/>
</dbReference>
<dbReference type="PANTHER" id="PTHR13887:SF52">
    <property type="entry name" value="DSBA-LIKE THIOREDOXIN DOMAIN-CONTAINING PROTEIN"/>
    <property type="match status" value="1"/>
</dbReference>
<dbReference type="KEGG" id="clup:CLUP02_10978"/>
<protein>
    <recommendedName>
        <fullName evidence="1">DSBA-like thioredoxin domain-containing protein</fullName>
    </recommendedName>
</protein>
<dbReference type="AlphaFoldDB" id="A0A9Q8SYK1"/>
<proteinExistence type="predicted"/>
<evidence type="ECO:0000313" key="3">
    <source>
        <dbReference type="Proteomes" id="UP000830671"/>
    </source>
</evidence>
<keyword evidence="3" id="KW-1185">Reference proteome</keyword>
<dbReference type="InterPro" id="IPR001853">
    <property type="entry name" value="DSBA-like_thioredoxin_dom"/>
</dbReference>
<dbReference type="Proteomes" id="UP000830671">
    <property type="component" value="Chromosome 5"/>
</dbReference>
<dbReference type="RefSeq" id="XP_049147094.1">
    <property type="nucleotide sequence ID" value="XM_049289949.1"/>
</dbReference>
<organism evidence="2 3">
    <name type="scientific">Colletotrichum lupini</name>
    <dbReference type="NCBI Taxonomy" id="145971"/>
    <lineage>
        <taxon>Eukaryota</taxon>
        <taxon>Fungi</taxon>
        <taxon>Dikarya</taxon>
        <taxon>Ascomycota</taxon>
        <taxon>Pezizomycotina</taxon>
        <taxon>Sordariomycetes</taxon>
        <taxon>Hypocreomycetidae</taxon>
        <taxon>Glomerellales</taxon>
        <taxon>Glomerellaceae</taxon>
        <taxon>Colletotrichum</taxon>
        <taxon>Colletotrichum acutatum species complex</taxon>
    </lineage>
</organism>
<sequence length="276" mass="31257">MALTYRVVDCPTVITGVFKHTLSIKDKLITNVKVKITLYTVDSPNFRDMYQSQITFTLDTVCPWERTYIAKKRLAEALDQVAASPNGKDVSFTLVFRPYQLYPDFPPEPQDKRHWYTTAKHDASDQKQEVFEATMGALGSAAGIKFSFGGTMSNTLPSHRIIQHFQEGKNAETANRLVDALYSRYFEREQDQNSKDVLIEACVEAGIPETEAKAVVDDESEGKMETRNMIRMAAMDGVDSVPYIMFEGRRRDLTLIGAKEVDEYVKALQTIIKESK</sequence>
<dbReference type="EMBL" id="CP019477">
    <property type="protein sequence ID" value="UQC85480.1"/>
    <property type="molecule type" value="Genomic_DNA"/>
</dbReference>
<gene>
    <name evidence="2" type="ORF">CLUP02_10978</name>
</gene>
<dbReference type="GeneID" id="73344959"/>
<dbReference type="Pfam" id="PF01323">
    <property type="entry name" value="DSBA"/>
    <property type="match status" value="1"/>
</dbReference>
<evidence type="ECO:0000313" key="2">
    <source>
        <dbReference type="EMBL" id="UQC85480.1"/>
    </source>
</evidence>